<feature type="compositionally biased region" description="Polar residues" evidence="6">
    <location>
        <begin position="582"/>
        <end position="614"/>
    </location>
</feature>
<accession>A0A1X0QYT5</accession>
<evidence type="ECO:0000256" key="5">
    <source>
        <dbReference type="SAM" id="Coils"/>
    </source>
</evidence>
<evidence type="ECO:0000256" key="3">
    <source>
        <dbReference type="ARBA" id="ARBA00023002"/>
    </source>
</evidence>
<feature type="region of interest" description="Disordered" evidence="6">
    <location>
        <begin position="752"/>
        <end position="774"/>
    </location>
</feature>
<dbReference type="InterPro" id="IPR028994">
    <property type="entry name" value="Integrin_alpha_N"/>
</dbReference>
<evidence type="ECO:0000313" key="8">
    <source>
        <dbReference type="EMBL" id="ORE04858.1"/>
    </source>
</evidence>
<dbReference type="GO" id="GO:0032006">
    <property type="term" value="P:regulation of TOR signaling"/>
    <property type="evidence" value="ECO:0007669"/>
    <property type="project" value="TreeGrafter"/>
</dbReference>
<dbReference type="InterPro" id="IPR031793">
    <property type="entry name" value="KICSTOR_ITFG2"/>
</dbReference>
<evidence type="ECO:0000256" key="4">
    <source>
        <dbReference type="ARBA" id="ARBA00030643"/>
    </source>
</evidence>
<dbReference type="Gene3D" id="3.30.1060.10">
    <property type="entry name" value="Peptide methionine sulphoxide reductase MsrA"/>
    <property type="match status" value="1"/>
</dbReference>
<dbReference type="GO" id="GO:0008113">
    <property type="term" value="F:peptide-methionine (S)-S-oxide reductase activity"/>
    <property type="evidence" value="ECO:0007669"/>
    <property type="project" value="UniProtKB-EC"/>
</dbReference>
<evidence type="ECO:0000256" key="6">
    <source>
        <dbReference type="SAM" id="MobiDB-lite"/>
    </source>
</evidence>
<feature type="compositionally biased region" description="Acidic residues" evidence="6">
    <location>
        <begin position="617"/>
        <end position="639"/>
    </location>
</feature>
<keyword evidence="3" id="KW-0560">Oxidoreductase</keyword>
<name>A0A1X0QYT5_RHIZD</name>
<dbReference type="Pfam" id="PF15907">
    <property type="entry name" value="Itfg2"/>
    <property type="match status" value="2"/>
</dbReference>
<proteinExistence type="inferred from homology"/>
<dbReference type="PANTHER" id="PTHR16317">
    <property type="entry name" value="INTEGRIN ALPHA REPEAT DOMAIN-CONTAINING"/>
    <property type="match status" value="1"/>
</dbReference>
<feature type="compositionally biased region" description="Basic and acidic residues" evidence="6">
    <location>
        <begin position="754"/>
        <end position="763"/>
    </location>
</feature>
<feature type="compositionally biased region" description="Acidic residues" evidence="6">
    <location>
        <begin position="764"/>
        <end position="774"/>
    </location>
</feature>
<dbReference type="VEuPathDB" id="FungiDB:BCV72DRAFT_263672"/>
<dbReference type="PANTHER" id="PTHR16317:SF1">
    <property type="entry name" value="KICSTOR COMPLEX PROTEIN ITFG2"/>
    <property type="match status" value="1"/>
</dbReference>
<dbReference type="EC" id="1.8.4.11" evidence="2"/>
<feature type="domain" description="Peptide methionine sulphoxide reductase MsrA" evidence="7">
    <location>
        <begin position="5"/>
        <end position="158"/>
    </location>
</feature>
<organism evidence="8">
    <name type="scientific">Rhizopus microsporus var. microsporus</name>
    <dbReference type="NCBI Taxonomy" id="86635"/>
    <lineage>
        <taxon>Eukaryota</taxon>
        <taxon>Fungi</taxon>
        <taxon>Fungi incertae sedis</taxon>
        <taxon>Mucoromycota</taxon>
        <taxon>Mucoromycotina</taxon>
        <taxon>Mucoromycetes</taxon>
        <taxon>Mucorales</taxon>
        <taxon>Mucorineae</taxon>
        <taxon>Rhizopodaceae</taxon>
        <taxon>Rhizopus</taxon>
    </lineage>
</organism>
<dbReference type="InterPro" id="IPR036509">
    <property type="entry name" value="Met_Sox_Rdtase_MsrA_sf"/>
</dbReference>
<protein>
    <recommendedName>
        <fullName evidence="2">peptide-methionine (S)-S-oxide reductase</fullName>
        <ecNumber evidence="2">1.8.4.11</ecNumber>
    </recommendedName>
    <alternativeName>
        <fullName evidence="4">Peptide-methionine (S)-S-oxide reductase</fullName>
    </alternativeName>
</protein>
<dbReference type="EMBL" id="KV921959">
    <property type="protein sequence ID" value="ORE04858.1"/>
    <property type="molecule type" value="Genomic_DNA"/>
</dbReference>
<keyword evidence="5" id="KW-0175">Coiled coil</keyword>
<reference evidence="8" key="1">
    <citation type="journal article" date="2016" name="Proc. Natl. Acad. Sci. U.S.A.">
        <title>Lipid metabolic changes in an early divergent fungus govern the establishment of a mutualistic symbiosis with endobacteria.</title>
        <authorList>
            <person name="Lastovetsky O.A."/>
            <person name="Gaspar M.L."/>
            <person name="Mondo S.J."/>
            <person name="LaButti K.M."/>
            <person name="Sandor L."/>
            <person name="Grigoriev I.V."/>
            <person name="Henry S.A."/>
            <person name="Pawlowska T.E."/>
        </authorList>
    </citation>
    <scope>NUCLEOTIDE SEQUENCE [LARGE SCALE GENOMIC DNA]</scope>
    <source>
        <strain evidence="8">ATCC 52814</strain>
    </source>
</reference>
<dbReference type="NCBIfam" id="TIGR00401">
    <property type="entry name" value="msrA"/>
    <property type="match status" value="1"/>
</dbReference>
<evidence type="ECO:0000256" key="2">
    <source>
        <dbReference type="ARBA" id="ARBA00012502"/>
    </source>
</evidence>
<dbReference type="Pfam" id="PF01625">
    <property type="entry name" value="PMSR"/>
    <property type="match status" value="1"/>
</dbReference>
<feature type="region of interest" description="Disordered" evidence="6">
    <location>
        <begin position="582"/>
        <end position="639"/>
    </location>
</feature>
<evidence type="ECO:0000259" key="7">
    <source>
        <dbReference type="Pfam" id="PF01625"/>
    </source>
</evidence>
<dbReference type="InterPro" id="IPR002569">
    <property type="entry name" value="Met_Sox_Rdtase_MsrA_dom"/>
</dbReference>
<dbReference type="OrthoDB" id="9996127at2759"/>
<dbReference type="Proteomes" id="UP000242414">
    <property type="component" value="Unassembled WGS sequence"/>
</dbReference>
<sequence>MSLEKATFAAGCFWGVEHIYKKHFNQFGIRTKVGYTGGHVDDPDYRKVCSGLTNHAEALEIEFDPTKVSFDALVEFFYKMHDPTTKNVQGPDVGTQYRSAIFYHTPEQKSVAEKVTAQVQEKHYKGKQIVTEIVPAGKFYDAEEYHQEYLQKNPHGYERLKWSFSGNMNPHALVIGDVDNDDKNEFVIGNLSGDLAIFKGKCQDGYPSYICRGLGTNSVVVINAEGHAHIFDIPVKAKHAEQVSVDDYLRGGRRSSDTASVVAFKRMLSNSSYFTAGGNHSDQIKPASRIYDLEKPNITLKVPVNVNKVLIADIDNDKKNELILARTDRILHVFRLASCDITATTVPADPKGSTQFPTFSNLVSPSSSTSNIHQLNTKSSKRGTRYSLSEVNMWVFDGQISSLCTTTHPEKPDEPLLLVAQPGNTFIIIDKDGNRYNHDFTLQYEQSEQRQQYHYQQDGTEENGVIQDEASDITDNLGNTFTRTNYIIKNWPVVDNNTMAGKGQTGDHPFESGAVATEIVVGKRHLQGNSFTTNEIGMLSMDGKFSIYDLKNKTISHRDLFVTHKLFSLATLDISKPSIRSNNSDYESSIKQSDAATSKSGTQTPISHTSQLRYTSELDEGSSSEYDDESWDEASENEETPGCDLFVACAWNGVTYLIDWSRRREDAKIKYQLVKFAFEGRVCAFTAGLYAIDDENVPCLVYVDFEDQIYVYYDVHISTGPVNGFIDTLDDDVEEAIDRIIGIEGAIDSLIQPDQRKPQRKSNEDEELEEEEGDAIDLGDGWRGIANEEECDFIKQGDSDMLNLADFIHECLYDFDSMKDKLEKEMISFEKSTLSHRLLPATDIRRLSDLNISIGPNLDNEVTSDRSMIDEEEEGASSKYLFSAARSEESSEIYDNDIHIASWIEGSLIASSIFKEPEDSSGEEDQQDSYNSYIFQTNLKVLIGILATHQIISAFNIFLLKKLLHSQIVHVLETLIVIRCCYNIWRSTKHISSPVVAPYTSSFKNYLLVPGPVTKTITDFYDRLFKPSKKSTSNLPQPKIEQPTKVVDAFRIAQEIIPKYEVKQNDPTPIKSKGTKYMGAFEHMVATIKQMMEEEEQRRREEKEKNKGLLASEISKLKFVPCLPPPVQPAVKRDRSLWHLARTPKLVDEFRMEQVEGYHSYWNKFNDERSRVYYHKLTEALLMKIFKPLLTTIKNFETILANSGQDIVTCDPKLIALTLILPELSNNPNFSFNLNEIHQFISVNGRSDVEARMYVLERIKELASSQRMAAFCGIPKVKGMPSDGEIVFYIFHTYLQLREPHIIPPLLPLEGDVFKFLLVYFKITPELSWGVF</sequence>
<comment type="similarity">
    <text evidence="1">Belongs to the MsrA Met sulfoxide reductase family.</text>
</comment>
<dbReference type="HAMAP" id="MF_01401">
    <property type="entry name" value="MsrA"/>
    <property type="match status" value="1"/>
</dbReference>
<dbReference type="SUPFAM" id="SSF69318">
    <property type="entry name" value="Integrin alpha N-terminal domain"/>
    <property type="match status" value="1"/>
</dbReference>
<feature type="coiled-coil region" evidence="5">
    <location>
        <begin position="1084"/>
        <end position="1112"/>
    </location>
</feature>
<evidence type="ECO:0000256" key="1">
    <source>
        <dbReference type="ARBA" id="ARBA00005591"/>
    </source>
</evidence>
<dbReference type="SUPFAM" id="SSF55068">
    <property type="entry name" value="Peptide methionine sulfoxide reductase"/>
    <property type="match status" value="1"/>
</dbReference>
<gene>
    <name evidence="8" type="ORF">BCV72DRAFT_263672</name>
</gene>